<dbReference type="Gene3D" id="2.40.50.880">
    <property type="match status" value="1"/>
</dbReference>
<accession>A0A9P0W017</accession>
<dbReference type="GO" id="GO:0000176">
    <property type="term" value="C:nuclear exosome (RNase complex)"/>
    <property type="evidence" value="ECO:0007669"/>
    <property type="project" value="TreeGrafter"/>
</dbReference>
<dbReference type="OrthoDB" id="440760at2759"/>
<evidence type="ECO:0000256" key="2">
    <source>
        <dbReference type="ARBA" id="ARBA00022490"/>
    </source>
</evidence>
<gene>
    <name evidence="5" type="ORF">CLIB1423_31S00276</name>
</gene>
<dbReference type="EMBL" id="CAKXYY010000031">
    <property type="protein sequence ID" value="CAH2355674.1"/>
    <property type="molecule type" value="Genomic_DNA"/>
</dbReference>
<dbReference type="GO" id="GO:0005730">
    <property type="term" value="C:nucleolus"/>
    <property type="evidence" value="ECO:0007669"/>
    <property type="project" value="UniProtKB-SubCell"/>
</dbReference>
<dbReference type="SUPFAM" id="SSF50249">
    <property type="entry name" value="Nucleic acid-binding proteins"/>
    <property type="match status" value="1"/>
</dbReference>
<evidence type="ECO:0000259" key="4">
    <source>
        <dbReference type="Pfam" id="PF10447"/>
    </source>
</evidence>
<reference evidence="5" key="1">
    <citation type="submission" date="2022-03" db="EMBL/GenBank/DDBJ databases">
        <authorList>
            <person name="Legras J.-L."/>
            <person name="Devillers H."/>
            <person name="Grondin C."/>
        </authorList>
    </citation>
    <scope>NUCLEOTIDE SEQUENCE</scope>
    <source>
        <strain evidence="5">CLIB 1423</strain>
    </source>
</reference>
<dbReference type="InterPro" id="IPR019495">
    <property type="entry name" value="EXOSC1_C"/>
</dbReference>
<sequence length="287" mass="30607">MSVAIPGQYISSIYKYTEDENSGSQVEKYVSGRGTTVANIKVPENNKFSSIPVIVATILGKIVIRELKSSTNSTTGGGVDNIKTFIVSVVPKSNSYLESAEDIEGTNISINLPQENDIVLVRITKINPRQAFAEILSVESHGNVIKDSGIGSNGELAHQSIAAGGGSQNLSSHTTIASSQSTAINAQAIDLGETFKGIIRSQDVRSTERDKVKIIECFKPGDIVRAVVISLGDGSNYYLSTAKDDLGVVFAKSEGGSGGLMYALDWQHMICESSGIIEKRKCAKPFV</sequence>
<keyword evidence="6" id="KW-1185">Reference proteome</keyword>
<dbReference type="PANTHER" id="PTHR12686:SF8">
    <property type="entry name" value="EXOSOME COMPLEX COMPONENT CSL4"/>
    <property type="match status" value="1"/>
</dbReference>
<keyword evidence="2" id="KW-0963">Cytoplasm</keyword>
<dbReference type="AlphaFoldDB" id="A0A9P0W017"/>
<dbReference type="Pfam" id="PF10447">
    <property type="entry name" value="EXOSC1"/>
    <property type="match status" value="1"/>
</dbReference>
<dbReference type="InterPro" id="IPR039771">
    <property type="entry name" value="Csl4"/>
</dbReference>
<dbReference type="PANTHER" id="PTHR12686">
    <property type="entry name" value="3'-5' EXORIBONUCLEASE CSL4-RELATED"/>
    <property type="match status" value="1"/>
</dbReference>
<dbReference type="GO" id="GO:0006396">
    <property type="term" value="P:RNA processing"/>
    <property type="evidence" value="ECO:0007669"/>
    <property type="project" value="InterPro"/>
</dbReference>
<dbReference type="GO" id="GO:0003723">
    <property type="term" value="F:RNA binding"/>
    <property type="evidence" value="ECO:0007669"/>
    <property type="project" value="InterPro"/>
</dbReference>
<keyword evidence="3" id="KW-0271">Exosome</keyword>
<dbReference type="Proteomes" id="UP000837801">
    <property type="component" value="Unassembled WGS sequence"/>
</dbReference>
<evidence type="ECO:0000313" key="5">
    <source>
        <dbReference type="EMBL" id="CAH2355674.1"/>
    </source>
</evidence>
<feature type="domain" description="Exosome complex component CSL4 C-terminal" evidence="4">
    <location>
        <begin position="112"/>
        <end position="231"/>
    </location>
</feature>
<comment type="subcellular location">
    <subcellularLocation>
        <location evidence="1">Nucleus</location>
        <location evidence="1">Nucleolus</location>
    </subcellularLocation>
</comment>
<organism evidence="5 6">
    <name type="scientific">[Candida] railenensis</name>
    <dbReference type="NCBI Taxonomy" id="45579"/>
    <lineage>
        <taxon>Eukaryota</taxon>
        <taxon>Fungi</taxon>
        <taxon>Dikarya</taxon>
        <taxon>Ascomycota</taxon>
        <taxon>Saccharomycotina</taxon>
        <taxon>Pichiomycetes</taxon>
        <taxon>Debaryomycetaceae</taxon>
        <taxon>Kurtzmaniella</taxon>
    </lineage>
</organism>
<protein>
    <submittedName>
        <fullName evidence="5">Exosome complex component Csl4p</fullName>
    </submittedName>
</protein>
<comment type="caution">
    <text evidence="5">The sequence shown here is derived from an EMBL/GenBank/DDBJ whole genome shotgun (WGS) entry which is preliminary data.</text>
</comment>
<dbReference type="GO" id="GO:0005737">
    <property type="term" value="C:cytoplasm"/>
    <property type="evidence" value="ECO:0007669"/>
    <property type="project" value="TreeGrafter"/>
</dbReference>
<proteinExistence type="predicted"/>
<evidence type="ECO:0000256" key="1">
    <source>
        <dbReference type="ARBA" id="ARBA00004604"/>
    </source>
</evidence>
<dbReference type="InterPro" id="IPR012340">
    <property type="entry name" value="NA-bd_OB-fold"/>
</dbReference>
<evidence type="ECO:0000313" key="6">
    <source>
        <dbReference type="Proteomes" id="UP000837801"/>
    </source>
</evidence>
<evidence type="ECO:0000256" key="3">
    <source>
        <dbReference type="ARBA" id="ARBA00022835"/>
    </source>
</evidence>
<dbReference type="Gene3D" id="2.40.50.140">
    <property type="entry name" value="Nucleic acid-binding proteins"/>
    <property type="match status" value="1"/>
</dbReference>
<name>A0A9P0W017_9ASCO</name>